<reference evidence="8" key="1">
    <citation type="journal article" date="2006" name="PLoS Biol.">
        <title>Macronuclear genome sequence of the ciliate Tetrahymena thermophila, a model eukaryote.</title>
        <authorList>
            <person name="Eisen J.A."/>
            <person name="Coyne R.S."/>
            <person name="Wu M."/>
            <person name="Wu D."/>
            <person name="Thiagarajan M."/>
            <person name="Wortman J.R."/>
            <person name="Badger J.H."/>
            <person name="Ren Q."/>
            <person name="Amedeo P."/>
            <person name="Jones K.M."/>
            <person name="Tallon L.J."/>
            <person name="Delcher A.L."/>
            <person name="Salzberg S.L."/>
            <person name="Silva J.C."/>
            <person name="Haas B.J."/>
            <person name="Majoros W.H."/>
            <person name="Farzad M."/>
            <person name="Carlton J.M."/>
            <person name="Smith R.K. Jr."/>
            <person name="Garg J."/>
            <person name="Pearlman R.E."/>
            <person name="Karrer K.M."/>
            <person name="Sun L."/>
            <person name="Manning G."/>
            <person name="Elde N.C."/>
            <person name="Turkewitz A.P."/>
            <person name="Asai D.J."/>
            <person name="Wilkes D.E."/>
            <person name="Wang Y."/>
            <person name="Cai H."/>
            <person name="Collins K."/>
            <person name="Stewart B.A."/>
            <person name="Lee S.R."/>
            <person name="Wilamowska K."/>
            <person name="Weinberg Z."/>
            <person name="Ruzzo W.L."/>
            <person name="Wloga D."/>
            <person name="Gaertig J."/>
            <person name="Frankel J."/>
            <person name="Tsao C.-C."/>
            <person name="Gorovsky M.A."/>
            <person name="Keeling P.J."/>
            <person name="Waller R.F."/>
            <person name="Patron N.J."/>
            <person name="Cherry J.M."/>
            <person name="Stover N.A."/>
            <person name="Krieger C.J."/>
            <person name="del Toro C."/>
            <person name="Ryder H.F."/>
            <person name="Williamson S.C."/>
            <person name="Barbeau R.A."/>
            <person name="Hamilton E.P."/>
            <person name="Orias E."/>
        </authorList>
    </citation>
    <scope>NUCLEOTIDE SEQUENCE [LARGE SCALE GENOMIC DNA]</scope>
    <source>
        <strain evidence="8">SB210</strain>
    </source>
</reference>
<dbReference type="SUPFAM" id="SSF103473">
    <property type="entry name" value="MFS general substrate transporter"/>
    <property type="match status" value="1"/>
</dbReference>
<evidence type="ECO:0000256" key="4">
    <source>
        <dbReference type="ARBA" id="ARBA00022989"/>
    </source>
</evidence>
<feature type="transmembrane region" description="Helical" evidence="6">
    <location>
        <begin position="205"/>
        <end position="224"/>
    </location>
</feature>
<dbReference type="Pfam" id="PF07690">
    <property type="entry name" value="MFS_1"/>
    <property type="match status" value="1"/>
</dbReference>
<organism evidence="7 8">
    <name type="scientific">Tetrahymena thermophila (strain SB210)</name>
    <dbReference type="NCBI Taxonomy" id="312017"/>
    <lineage>
        <taxon>Eukaryota</taxon>
        <taxon>Sar</taxon>
        <taxon>Alveolata</taxon>
        <taxon>Ciliophora</taxon>
        <taxon>Intramacronucleata</taxon>
        <taxon>Oligohymenophorea</taxon>
        <taxon>Hymenostomatida</taxon>
        <taxon>Tetrahymenina</taxon>
        <taxon>Tetrahymenidae</taxon>
        <taxon>Tetrahymena</taxon>
    </lineage>
</organism>
<evidence type="ECO:0000256" key="5">
    <source>
        <dbReference type="ARBA" id="ARBA00023136"/>
    </source>
</evidence>
<dbReference type="FunCoup" id="Q22AQ0">
    <property type="interactions" value="2"/>
</dbReference>
<dbReference type="OMA" id="SECSHEF"/>
<keyword evidence="8" id="KW-1185">Reference proteome</keyword>
<dbReference type="Proteomes" id="UP000009168">
    <property type="component" value="Unassembled WGS sequence"/>
</dbReference>
<proteinExistence type="predicted"/>
<feature type="transmembrane region" description="Helical" evidence="6">
    <location>
        <begin position="401"/>
        <end position="421"/>
    </location>
</feature>
<dbReference type="KEGG" id="tet:TTHERM_01179750"/>
<gene>
    <name evidence="7" type="ORF">TTHERM_01179750</name>
</gene>
<feature type="transmembrane region" description="Helical" evidence="6">
    <location>
        <begin position="92"/>
        <end position="111"/>
    </location>
</feature>
<feature type="transmembrane region" description="Helical" evidence="6">
    <location>
        <begin position="62"/>
        <end position="80"/>
    </location>
</feature>
<dbReference type="GeneID" id="7846426"/>
<dbReference type="InterPro" id="IPR011701">
    <property type="entry name" value="MFS"/>
</dbReference>
<evidence type="ECO:0000313" key="7">
    <source>
        <dbReference type="EMBL" id="EAR82344.2"/>
    </source>
</evidence>
<dbReference type="InterPro" id="IPR036259">
    <property type="entry name" value="MFS_trans_sf"/>
</dbReference>
<feature type="transmembrane region" description="Helical" evidence="6">
    <location>
        <begin position="366"/>
        <end position="389"/>
    </location>
</feature>
<dbReference type="InParanoid" id="Q22AQ0"/>
<dbReference type="PANTHER" id="PTHR43385">
    <property type="entry name" value="RIBOFLAVIN TRANSPORTER RIBJ"/>
    <property type="match status" value="1"/>
</dbReference>
<dbReference type="eggNOG" id="ENOG502T1SQ">
    <property type="taxonomic scope" value="Eukaryota"/>
</dbReference>
<dbReference type="PANTHER" id="PTHR43385:SF1">
    <property type="entry name" value="RIBOFLAVIN TRANSPORTER RIBJ"/>
    <property type="match status" value="1"/>
</dbReference>
<sequence>MNRSRKITPEEIKQIRNDSWKVLIGGISINFILGSFYSWGAYSIYLSSYLKAIDHNVTSDSVAIIFPLMNITMNSLIPFGEKIVAKSGLKSVVFYGVFLLSATFFVLSFITNYYLILAIYVLVVGPLYGILYLVPFSCSWKFFPLKSGEVNAILQAGYGVGSALFGFFSYLIVNYYNDYPKRTEYENGENRVYFEECVSYNIPTMLRFFSIAFAILGLFSIIFLRNYNDALLLSYQQYEMVKQKSIQQSPRTREKQKRMSPQQVCPTLKDGIKSKQFFQLLFFAIASSFFGYFAMAYYKTYGLIHYNNDQYQTLLGCVSFTFFGCSRYLWTKLISILEFKKSFYLILFTQAALILIFQYFGSNLIVYDISIFSLIFVQGGVFSWFSKFIPKVFGYKLTNQIFGLILIGFAISNLLMHSFILVSLQNGMINFQLVYILSISSLAVVAIMYKFFDENPEFI</sequence>
<dbReference type="HOGENOM" id="CLU_001265_59_6_1"/>
<dbReference type="EMBL" id="GG662520">
    <property type="protein sequence ID" value="EAR82344.2"/>
    <property type="molecule type" value="Genomic_DNA"/>
</dbReference>
<evidence type="ECO:0000256" key="3">
    <source>
        <dbReference type="ARBA" id="ARBA00022692"/>
    </source>
</evidence>
<dbReference type="Gene3D" id="1.20.1250.20">
    <property type="entry name" value="MFS general substrate transporter like domains"/>
    <property type="match status" value="1"/>
</dbReference>
<protein>
    <submittedName>
        <fullName evidence="7">Oxalate/formate antiporter family transporter</fullName>
    </submittedName>
</protein>
<feature type="transmembrane region" description="Helical" evidence="6">
    <location>
        <begin position="433"/>
        <end position="452"/>
    </location>
</feature>
<feature type="transmembrane region" description="Helical" evidence="6">
    <location>
        <begin position="117"/>
        <end position="140"/>
    </location>
</feature>
<evidence type="ECO:0000256" key="2">
    <source>
        <dbReference type="ARBA" id="ARBA00022448"/>
    </source>
</evidence>
<name>Q22AQ0_TETTS</name>
<feature type="transmembrane region" description="Helical" evidence="6">
    <location>
        <begin position="342"/>
        <end position="360"/>
    </location>
</feature>
<dbReference type="RefSeq" id="XP_001030007.2">
    <property type="nucleotide sequence ID" value="XM_001030007.3"/>
</dbReference>
<feature type="transmembrane region" description="Helical" evidence="6">
    <location>
        <begin position="152"/>
        <end position="173"/>
    </location>
</feature>
<dbReference type="GO" id="GO:0016020">
    <property type="term" value="C:membrane"/>
    <property type="evidence" value="ECO:0007669"/>
    <property type="project" value="UniProtKB-SubCell"/>
</dbReference>
<evidence type="ECO:0000256" key="1">
    <source>
        <dbReference type="ARBA" id="ARBA00004141"/>
    </source>
</evidence>
<keyword evidence="5 6" id="KW-0472">Membrane</keyword>
<keyword evidence="4 6" id="KW-1133">Transmembrane helix</keyword>
<comment type="subcellular location">
    <subcellularLocation>
        <location evidence="1">Membrane</location>
        <topology evidence="1">Multi-pass membrane protein</topology>
    </subcellularLocation>
</comment>
<dbReference type="GO" id="GO:0022857">
    <property type="term" value="F:transmembrane transporter activity"/>
    <property type="evidence" value="ECO:0007669"/>
    <property type="project" value="InterPro"/>
</dbReference>
<keyword evidence="2" id="KW-0813">Transport</keyword>
<accession>Q22AQ0</accession>
<feature type="transmembrane region" description="Helical" evidence="6">
    <location>
        <begin position="277"/>
        <end position="298"/>
    </location>
</feature>
<dbReference type="InterPro" id="IPR052983">
    <property type="entry name" value="MFS_Riboflavin_Transporter"/>
</dbReference>
<evidence type="ECO:0000256" key="6">
    <source>
        <dbReference type="SAM" id="Phobius"/>
    </source>
</evidence>
<dbReference type="AlphaFoldDB" id="Q22AQ0"/>
<dbReference type="OrthoDB" id="286777at2759"/>
<feature type="transmembrane region" description="Helical" evidence="6">
    <location>
        <begin position="20"/>
        <end position="42"/>
    </location>
</feature>
<evidence type="ECO:0000313" key="8">
    <source>
        <dbReference type="Proteomes" id="UP000009168"/>
    </source>
</evidence>
<feature type="transmembrane region" description="Helical" evidence="6">
    <location>
        <begin position="310"/>
        <end position="330"/>
    </location>
</feature>
<keyword evidence="3 6" id="KW-0812">Transmembrane</keyword>